<organism evidence="1">
    <name type="scientific">Trichuris suis</name>
    <name type="common">pig whipworm</name>
    <dbReference type="NCBI Taxonomy" id="68888"/>
    <lineage>
        <taxon>Eukaryota</taxon>
        <taxon>Metazoa</taxon>
        <taxon>Ecdysozoa</taxon>
        <taxon>Nematoda</taxon>
        <taxon>Enoplea</taxon>
        <taxon>Dorylaimia</taxon>
        <taxon>Trichinellida</taxon>
        <taxon>Trichuridae</taxon>
        <taxon>Trichuris</taxon>
    </lineage>
</organism>
<name>A0A085MR49_9BILA</name>
<protein>
    <submittedName>
        <fullName evidence="1">Uncharacterized protein</fullName>
    </submittedName>
</protein>
<dbReference type="AlphaFoldDB" id="A0A085MR49"/>
<proteinExistence type="predicted"/>
<accession>A0A085MR49</accession>
<sequence length="142" mass="15845">MLPFIELQEDYELKLSRRANGWNVKDGNLNFAISSWSDQQSAPGHALAVWNFPPPDGNCVIGQIFRYCPSSDVHVHCCRSDCWKMTFAVTKEPGKRQAESAARTLTVQLIPFATTLASVSAYQIMLKSVNHVGKSSPKFMPQ</sequence>
<gene>
    <name evidence="1" type="ORF">M514_28129</name>
</gene>
<dbReference type="EMBL" id="KL367766">
    <property type="protein sequence ID" value="KFD59695.1"/>
    <property type="molecule type" value="Genomic_DNA"/>
</dbReference>
<reference evidence="1" key="1">
    <citation type="journal article" date="2014" name="Nat. Genet.">
        <title>Genome and transcriptome of the porcine whipworm Trichuris suis.</title>
        <authorList>
            <person name="Jex A.R."/>
            <person name="Nejsum P."/>
            <person name="Schwarz E.M."/>
            <person name="Hu L."/>
            <person name="Young N.D."/>
            <person name="Hall R.S."/>
            <person name="Korhonen P.K."/>
            <person name="Liao S."/>
            <person name="Thamsborg S."/>
            <person name="Xia J."/>
            <person name="Xu P."/>
            <person name="Wang S."/>
            <person name="Scheerlinck J.P."/>
            <person name="Hofmann A."/>
            <person name="Sternberg P.W."/>
            <person name="Wang J."/>
            <person name="Gasser R.B."/>
        </authorList>
    </citation>
    <scope>NUCLEOTIDE SEQUENCE [LARGE SCALE GENOMIC DNA]</scope>
    <source>
        <strain evidence="1">DCEP-RM93F</strain>
    </source>
</reference>
<dbReference type="Proteomes" id="UP000030758">
    <property type="component" value="Unassembled WGS sequence"/>
</dbReference>
<evidence type="ECO:0000313" key="1">
    <source>
        <dbReference type="EMBL" id="KFD59695.1"/>
    </source>
</evidence>